<dbReference type="EMBL" id="BARS01039875">
    <property type="protein sequence ID" value="GAG23956.1"/>
    <property type="molecule type" value="Genomic_DNA"/>
</dbReference>
<dbReference type="GO" id="GO:0016987">
    <property type="term" value="F:sigma factor activity"/>
    <property type="evidence" value="ECO:0007669"/>
    <property type="project" value="InterPro"/>
</dbReference>
<dbReference type="GO" id="GO:0006352">
    <property type="term" value="P:DNA-templated transcription initiation"/>
    <property type="evidence" value="ECO:0007669"/>
    <property type="project" value="InterPro"/>
</dbReference>
<dbReference type="InterPro" id="IPR009042">
    <property type="entry name" value="RNA_pol_sigma70_r1_2"/>
</dbReference>
<comment type="caution">
    <text evidence="3">The sequence shown here is derived from an EMBL/GenBank/DDBJ whole genome shotgun (WGS) entry which is preliminary data.</text>
</comment>
<sequence>MEKLIAVGRVKGQLTYDEINDMLPGYVVSSEDIDEVISILGDENIKLVNKDKDIKEIESRLPSKPLAPANFVGEKYVQTDDPVKMYLRQMGQISLLTREQEIAIAQKIKLTEDEFRKIVLFAKVVKSYVLEIFRDAFEKNISFDELLNVNLSASYSSIARGVSMLLKQLRR</sequence>
<dbReference type="Gene3D" id="1.10.601.10">
    <property type="entry name" value="RNA Polymerase Primary Sigma Factor"/>
    <property type="match status" value="1"/>
</dbReference>
<accession>X0XGB9</accession>
<dbReference type="SUPFAM" id="SSF88946">
    <property type="entry name" value="Sigma2 domain of RNA polymerase sigma factors"/>
    <property type="match status" value="1"/>
</dbReference>
<dbReference type="InterPro" id="IPR013325">
    <property type="entry name" value="RNA_pol_sigma_r2"/>
</dbReference>
<dbReference type="InterPro" id="IPR042189">
    <property type="entry name" value="RNA_pol_sigma_70_r1_1_sf"/>
</dbReference>
<evidence type="ECO:0000313" key="3">
    <source>
        <dbReference type="EMBL" id="GAG23956.1"/>
    </source>
</evidence>
<dbReference type="GO" id="GO:0003677">
    <property type="term" value="F:DNA binding"/>
    <property type="evidence" value="ECO:0007669"/>
    <property type="project" value="InterPro"/>
</dbReference>
<dbReference type="InterPro" id="IPR007127">
    <property type="entry name" value="RNA_pol_sigma_70_r1_1"/>
</dbReference>
<proteinExistence type="predicted"/>
<dbReference type="Pfam" id="PF03979">
    <property type="entry name" value="Sigma70_r1_1"/>
    <property type="match status" value="1"/>
</dbReference>
<organism evidence="3">
    <name type="scientific">marine sediment metagenome</name>
    <dbReference type="NCBI Taxonomy" id="412755"/>
    <lineage>
        <taxon>unclassified sequences</taxon>
        <taxon>metagenomes</taxon>
        <taxon>ecological metagenomes</taxon>
    </lineage>
</organism>
<dbReference type="AlphaFoldDB" id="X0XGB9"/>
<feature type="non-terminal residue" evidence="3">
    <location>
        <position position="171"/>
    </location>
</feature>
<dbReference type="Gene3D" id="1.10.220.120">
    <property type="entry name" value="Sigma-70 factor, region 1.1"/>
    <property type="match status" value="1"/>
</dbReference>
<evidence type="ECO:0008006" key="4">
    <source>
        <dbReference type="Google" id="ProtNLM"/>
    </source>
</evidence>
<gene>
    <name evidence="3" type="ORF">S01H1_60861</name>
</gene>
<evidence type="ECO:0000259" key="1">
    <source>
        <dbReference type="Pfam" id="PF00140"/>
    </source>
</evidence>
<reference evidence="3" key="1">
    <citation type="journal article" date="2014" name="Front. Microbiol.">
        <title>High frequency of phylogenetically diverse reductive dehalogenase-homologous genes in deep subseafloor sedimentary metagenomes.</title>
        <authorList>
            <person name="Kawai M."/>
            <person name="Futagami T."/>
            <person name="Toyoda A."/>
            <person name="Takaki Y."/>
            <person name="Nishi S."/>
            <person name="Hori S."/>
            <person name="Arai W."/>
            <person name="Tsubouchi T."/>
            <person name="Morono Y."/>
            <person name="Uchiyama I."/>
            <person name="Ito T."/>
            <person name="Fujiyama A."/>
            <person name="Inagaki F."/>
            <person name="Takami H."/>
        </authorList>
    </citation>
    <scope>NUCLEOTIDE SEQUENCE</scope>
    <source>
        <strain evidence="3">Expedition CK06-06</strain>
    </source>
</reference>
<feature type="domain" description="RNA polymerase sigma factor 70 region 1.1" evidence="2">
    <location>
        <begin position="2"/>
        <end position="57"/>
    </location>
</feature>
<evidence type="ECO:0000259" key="2">
    <source>
        <dbReference type="Pfam" id="PF03979"/>
    </source>
</evidence>
<dbReference type="Pfam" id="PF00140">
    <property type="entry name" value="Sigma70_r1_2"/>
    <property type="match status" value="1"/>
</dbReference>
<protein>
    <recommendedName>
        <fullName evidence="4">RNA polymerase sigma factor 70 region 1.1 domain-containing protein</fullName>
    </recommendedName>
</protein>
<name>X0XGB9_9ZZZZ</name>
<feature type="domain" description="RNA polymerase sigma-70 region 1.2" evidence="1">
    <location>
        <begin position="81"/>
        <end position="109"/>
    </location>
</feature>